<dbReference type="AlphaFoldDB" id="A0A834YC13"/>
<feature type="compositionally biased region" description="Basic and acidic residues" evidence="2">
    <location>
        <begin position="288"/>
        <end position="300"/>
    </location>
</feature>
<evidence type="ECO:0000259" key="3">
    <source>
        <dbReference type="PROSITE" id="PS51840"/>
    </source>
</evidence>
<gene>
    <name evidence="4" type="ORF">HHK36_028913</name>
</gene>
<evidence type="ECO:0000313" key="5">
    <source>
        <dbReference type="Proteomes" id="UP000655225"/>
    </source>
</evidence>
<keyword evidence="5" id="KW-1185">Reference proteome</keyword>
<feature type="coiled-coil region" evidence="1">
    <location>
        <begin position="678"/>
        <end position="839"/>
    </location>
</feature>
<feature type="compositionally biased region" description="Polar residues" evidence="2">
    <location>
        <begin position="231"/>
        <end position="250"/>
    </location>
</feature>
<feature type="compositionally biased region" description="Polar residues" evidence="2">
    <location>
        <begin position="894"/>
        <end position="905"/>
    </location>
</feature>
<reference evidence="4 5" key="1">
    <citation type="submission" date="2020-04" db="EMBL/GenBank/DDBJ databases">
        <title>Plant Genome Project.</title>
        <authorList>
            <person name="Zhang R.-G."/>
        </authorList>
    </citation>
    <scope>NUCLEOTIDE SEQUENCE [LARGE SCALE GENOMIC DNA]</scope>
    <source>
        <strain evidence="4">YNK0</strain>
        <tissue evidence="4">Leaf</tissue>
    </source>
</reference>
<evidence type="ECO:0000256" key="2">
    <source>
        <dbReference type="SAM" id="MobiDB-lite"/>
    </source>
</evidence>
<feature type="coiled-coil region" evidence="1">
    <location>
        <begin position="329"/>
        <end position="373"/>
    </location>
</feature>
<accession>A0A834YC13</accession>
<evidence type="ECO:0000313" key="4">
    <source>
        <dbReference type="EMBL" id="KAF8379478.1"/>
    </source>
</evidence>
<dbReference type="PROSITE" id="PS51840">
    <property type="entry name" value="C2_NT"/>
    <property type="match status" value="1"/>
</dbReference>
<proteinExistence type="predicted"/>
<feature type="compositionally biased region" description="Polar residues" evidence="2">
    <location>
        <begin position="163"/>
        <end position="177"/>
    </location>
</feature>
<feature type="compositionally biased region" description="Polar residues" evidence="2">
    <location>
        <begin position="192"/>
        <end position="203"/>
    </location>
</feature>
<name>A0A834YC13_TETSI</name>
<feature type="compositionally biased region" description="Low complexity" evidence="2">
    <location>
        <begin position="207"/>
        <end position="220"/>
    </location>
</feature>
<feature type="coiled-coil region" evidence="1">
    <location>
        <begin position="1042"/>
        <end position="1097"/>
    </location>
</feature>
<sequence length="1100" mass="125924">MFKSARWRSEKSNIKAVFKLQFQATQVPRLRGDTLMISLVPADVGKPTARLEKAAIHDGTCYWENPIYETVKFIQENKTGKINEKIYHFLVSTGSSKAGLIGEVTIDFSDYAEAIKPSSVSLPLKTSNSGAVLHVTIQKMQGDVDQSFCREFDENGDSKVKFQDSSLMSQLSNSDTDGSSKHNSSEDGPFNETASQNTGSSVKAFSHSDATSASDSESSSGRNTPRELGTKKNNINQNPTIFQSSFSHSSMLQKPTTNLVNINHLEHQRSNMEWSGGSAPDGSIDDMENNHKDTLPRERSPQASDIPIGKLKIDLVILARQVEISVLELQTLQKQIVKESQRAQNLSREVGSLKEERDALKTECEQIKALQKHIHEVKASKKFQFEREDPRVLLEEIRQELNYEKDLNAYLRLQLHKTQESNSELILAVQELDEILEQKNMELSYVSNKTATSENAEEVIETVSKHKMAEDEGQQALEELVMEQDDAKGAYLLEQKIIDLYGEIKFYRRDRDELEMQMEQLALDYEILKQENHDISSKLEQNQLEEQLKMQYECSASLATVNELEKQVESLEKELKRRAQEFSASLATINKLEIQVNTLEKELEKQAQGFEVDLEAVTCAKIEQEQRAIRAEDALKKTRWNNANMAERLQEDFRRLSMQMASTFDMNEKLAMKALTEASELRLQKSCHEEMLQKANEELDSVKDWYEAELKELANKMDSKTKQIEQILLELEDKSKQLEHQKKHKEETHAVFSKEILILRAEIKRLTEENNDLSEQAEQKVKLRAEMEQMKTSLERRIASVREEADKSLEELTNMRCLKDEKETMVGTLQSEVKTLKAQYNDMKHSLFEDKLEKENLRKQVFHLKDDLRKKDDTITSIEKKLKDSSRRAIVSEGTKTTSRNNKSAPVSRGSKEITSLREKINLLEGQIKLKEAAQENSTHSFLEKEKDLHDKIKELESRMEGYCEDRFQEEAKDAGYVTANASKPDEGRNISKNVLESEMSITTCMFDQTGGGAAAMKRKVETCPEKELEVSICHTNDQGKLAELFTQMTLLERRNKSMEGELKEMKERYSEISLKFAEVEGERQQLVITIRKLKNAKRN</sequence>
<dbReference type="InterPro" id="IPR019448">
    <property type="entry name" value="NT-C2"/>
</dbReference>
<feature type="region of interest" description="Disordered" evidence="2">
    <location>
        <begin position="270"/>
        <end position="303"/>
    </location>
</feature>
<dbReference type="PANTHER" id="PTHR34452">
    <property type="entry name" value="MYOSIN HEAVY CHAIN-RELATED PROTEIN"/>
    <property type="match status" value="1"/>
</dbReference>
<feature type="domain" description="C2 NT-type" evidence="3">
    <location>
        <begin position="6"/>
        <end position="141"/>
    </location>
</feature>
<dbReference type="EMBL" id="JABCRI010000022">
    <property type="protein sequence ID" value="KAF8379478.1"/>
    <property type="molecule type" value="Genomic_DNA"/>
</dbReference>
<feature type="region of interest" description="Disordered" evidence="2">
    <location>
        <begin position="160"/>
        <end position="250"/>
    </location>
</feature>
<organism evidence="4 5">
    <name type="scientific">Tetracentron sinense</name>
    <name type="common">Spur-leaf</name>
    <dbReference type="NCBI Taxonomy" id="13715"/>
    <lineage>
        <taxon>Eukaryota</taxon>
        <taxon>Viridiplantae</taxon>
        <taxon>Streptophyta</taxon>
        <taxon>Embryophyta</taxon>
        <taxon>Tracheophyta</taxon>
        <taxon>Spermatophyta</taxon>
        <taxon>Magnoliopsida</taxon>
        <taxon>Trochodendrales</taxon>
        <taxon>Trochodendraceae</taxon>
        <taxon>Tetracentron</taxon>
    </lineage>
</organism>
<evidence type="ECO:0000256" key="1">
    <source>
        <dbReference type="SAM" id="Coils"/>
    </source>
</evidence>
<feature type="region of interest" description="Disordered" evidence="2">
    <location>
        <begin position="888"/>
        <end position="913"/>
    </location>
</feature>
<comment type="caution">
    <text evidence="4">The sequence shown here is derived from an EMBL/GenBank/DDBJ whole genome shotgun (WGS) entry which is preliminary data.</text>
</comment>
<dbReference type="PANTHER" id="PTHR34452:SF7">
    <property type="entry name" value="MYOSIN HEAVY CHAIN-RELATED PROTEIN"/>
    <property type="match status" value="1"/>
</dbReference>
<protein>
    <recommendedName>
        <fullName evidence="3">C2 NT-type domain-containing protein</fullName>
    </recommendedName>
</protein>
<keyword evidence="1" id="KW-0175">Coiled coil</keyword>
<feature type="coiled-coil region" evidence="1">
    <location>
        <begin position="504"/>
        <end position="609"/>
    </location>
</feature>
<dbReference type="Proteomes" id="UP000655225">
    <property type="component" value="Unassembled WGS sequence"/>
</dbReference>
<dbReference type="OMA" id="HSASFYE"/>
<dbReference type="Pfam" id="PF10358">
    <property type="entry name" value="NT-C2"/>
    <property type="match status" value="1"/>
</dbReference>
<feature type="coiled-coil region" evidence="1">
    <location>
        <begin position="914"/>
        <end position="966"/>
    </location>
</feature>
<dbReference type="OrthoDB" id="2018152at2759"/>